<name>A0A1N7SGX7_9BURK</name>
<dbReference type="Proteomes" id="UP000187012">
    <property type="component" value="Unassembled WGS sequence"/>
</dbReference>
<evidence type="ECO:0000313" key="2">
    <source>
        <dbReference type="Proteomes" id="UP000187012"/>
    </source>
</evidence>
<dbReference type="EMBL" id="CYGX02000064">
    <property type="protein sequence ID" value="SIT46239.1"/>
    <property type="molecule type" value="Genomic_DNA"/>
</dbReference>
<reference evidence="1 2" key="1">
    <citation type="submission" date="2016-12" db="EMBL/GenBank/DDBJ databases">
        <authorList>
            <person name="Song W.-J."/>
            <person name="Kurnit D.M."/>
        </authorList>
    </citation>
    <scope>NUCLEOTIDE SEQUENCE [LARGE SCALE GENOMIC DNA]</scope>
    <source>
        <strain evidence="1 2">STM7296</strain>
    </source>
</reference>
<dbReference type="AlphaFoldDB" id="A0A1N7SGX7"/>
<evidence type="ECO:0000313" key="1">
    <source>
        <dbReference type="EMBL" id="SIT46239.1"/>
    </source>
</evidence>
<protein>
    <submittedName>
        <fullName evidence="1">Uncharacterized protein</fullName>
    </submittedName>
</protein>
<gene>
    <name evidence="1" type="ORF">BN2475_640001</name>
</gene>
<accession>A0A1N7SGX7</accession>
<proteinExistence type="predicted"/>
<keyword evidence="2" id="KW-1185">Reference proteome</keyword>
<organism evidence="1 2">
    <name type="scientific">Paraburkholderia ribeironis</name>
    <dbReference type="NCBI Taxonomy" id="1247936"/>
    <lineage>
        <taxon>Bacteria</taxon>
        <taxon>Pseudomonadati</taxon>
        <taxon>Pseudomonadota</taxon>
        <taxon>Betaproteobacteria</taxon>
        <taxon>Burkholderiales</taxon>
        <taxon>Burkholderiaceae</taxon>
        <taxon>Paraburkholderia</taxon>
    </lineage>
</organism>
<sequence length="55" mass="5911">MKALPAKEFSAVAVTGNDASRGLYIFAQEIRDNSSQCHKVFRGINCGGIVVLAKQ</sequence>